<evidence type="ECO:0000313" key="2">
    <source>
        <dbReference type="Proteomes" id="UP000721236"/>
    </source>
</evidence>
<proteinExistence type="predicted"/>
<keyword evidence="2" id="KW-1185">Reference proteome</keyword>
<accession>A0ABN7YK06</accession>
<organism evidence="1 2">
    <name type="scientific">Cupriavidus respiraculi</name>
    <dbReference type="NCBI Taxonomy" id="195930"/>
    <lineage>
        <taxon>Bacteria</taxon>
        <taxon>Pseudomonadati</taxon>
        <taxon>Pseudomonadota</taxon>
        <taxon>Betaproteobacteria</taxon>
        <taxon>Burkholderiales</taxon>
        <taxon>Burkholderiaceae</taxon>
        <taxon>Cupriavidus</taxon>
    </lineage>
</organism>
<reference evidence="1 2" key="1">
    <citation type="submission" date="2021-08" db="EMBL/GenBank/DDBJ databases">
        <authorList>
            <person name="Peeters C."/>
        </authorList>
    </citation>
    <scope>NUCLEOTIDE SEQUENCE [LARGE SCALE GENOMIC DNA]</scope>
    <source>
        <strain evidence="1 2">LMG 21510</strain>
    </source>
</reference>
<sequence>MRALTWLQPPRAPLVSRQWPDGPARMNTMDAQQQEAAQAAWVNELLHHMTVADTKAVRVQLCTETKQAIAELLDSRAGSKQ</sequence>
<dbReference type="Proteomes" id="UP000721236">
    <property type="component" value="Unassembled WGS sequence"/>
</dbReference>
<dbReference type="EMBL" id="CAJZAH010000002">
    <property type="protein sequence ID" value="CAG9173174.1"/>
    <property type="molecule type" value="Genomic_DNA"/>
</dbReference>
<protein>
    <submittedName>
        <fullName evidence="1">Uncharacterized protein</fullName>
    </submittedName>
</protein>
<evidence type="ECO:0000313" key="1">
    <source>
        <dbReference type="EMBL" id="CAG9173174.1"/>
    </source>
</evidence>
<gene>
    <name evidence="1" type="ORF">LMG21510_02174</name>
</gene>
<comment type="caution">
    <text evidence="1">The sequence shown here is derived from an EMBL/GenBank/DDBJ whole genome shotgun (WGS) entry which is preliminary data.</text>
</comment>
<name>A0ABN7YK06_9BURK</name>